<dbReference type="Proteomes" id="UP001054252">
    <property type="component" value="Unassembled WGS sequence"/>
</dbReference>
<gene>
    <name evidence="1" type="ORF">SLEP1_g23057</name>
</gene>
<sequence length="43" mass="4587">MTGLRISEIGISIMASDFLKIVHLPSAEVDLPASCVNVTCVQK</sequence>
<name>A0AAV5JKF7_9ROSI</name>
<dbReference type="EMBL" id="BPVZ01000035">
    <property type="protein sequence ID" value="GKV11838.1"/>
    <property type="molecule type" value="Genomic_DNA"/>
</dbReference>
<reference evidence="1 2" key="1">
    <citation type="journal article" date="2021" name="Commun. Biol.">
        <title>The genome of Shorea leprosula (Dipterocarpaceae) highlights the ecological relevance of drought in aseasonal tropical rainforests.</title>
        <authorList>
            <person name="Ng K.K.S."/>
            <person name="Kobayashi M.J."/>
            <person name="Fawcett J.A."/>
            <person name="Hatakeyama M."/>
            <person name="Paape T."/>
            <person name="Ng C.H."/>
            <person name="Ang C.C."/>
            <person name="Tnah L.H."/>
            <person name="Lee C.T."/>
            <person name="Nishiyama T."/>
            <person name="Sese J."/>
            <person name="O'Brien M.J."/>
            <person name="Copetti D."/>
            <person name="Mohd Noor M.I."/>
            <person name="Ong R.C."/>
            <person name="Putra M."/>
            <person name="Sireger I.Z."/>
            <person name="Indrioko S."/>
            <person name="Kosugi Y."/>
            <person name="Izuno A."/>
            <person name="Isagi Y."/>
            <person name="Lee S.L."/>
            <person name="Shimizu K.K."/>
        </authorList>
    </citation>
    <scope>NUCLEOTIDE SEQUENCE [LARGE SCALE GENOMIC DNA]</scope>
    <source>
        <strain evidence="1">214</strain>
    </source>
</reference>
<organism evidence="1 2">
    <name type="scientific">Rubroshorea leprosula</name>
    <dbReference type="NCBI Taxonomy" id="152421"/>
    <lineage>
        <taxon>Eukaryota</taxon>
        <taxon>Viridiplantae</taxon>
        <taxon>Streptophyta</taxon>
        <taxon>Embryophyta</taxon>
        <taxon>Tracheophyta</taxon>
        <taxon>Spermatophyta</taxon>
        <taxon>Magnoliopsida</taxon>
        <taxon>eudicotyledons</taxon>
        <taxon>Gunneridae</taxon>
        <taxon>Pentapetalae</taxon>
        <taxon>rosids</taxon>
        <taxon>malvids</taxon>
        <taxon>Malvales</taxon>
        <taxon>Dipterocarpaceae</taxon>
        <taxon>Rubroshorea</taxon>
    </lineage>
</organism>
<evidence type="ECO:0000313" key="2">
    <source>
        <dbReference type="Proteomes" id="UP001054252"/>
    </source>
</evidence>
<evidence type="ECO:0000313" key="1">
    <source>
        <dbReference type="EMBL" id="GKV11838.1"/>
    </source>
</evidence>
<dbReference type="AlphaFoldDB" id="A0AAV5JKF7"/>
<keyword evidence="2" id="KW-1185">Reference proteome</keyword>
<proteinExistence type="predicted"/>
<protein>
    <submittedName>
        <fullName evidence="1">Uncharacterized protein</fullName>
    </submittedName>
</protein>
<accession>A0AAV5JKF7</accession>
<comment type="caution">
    <text evidence="1">The sequence shown here is derived from an EMBL/GenBank/DDBJ whole genome shotgun (WGS) entry which is preliminary data.</text>
</comment>